<organism evidence="1 2">
    <name type="scientific">Gloeothece verrucosa (strain PCC 7822)</name>
    <name type="common">Cyanothece sp. (strain PCC 7822)</name>
    <dbReference type="NCBI Taxonomy" id="497965"/>
    <lineage>
        <taxon>Bacteria</taxon>
        <taxon>Bacillati</taxon>
        <taxon>Cyanobacteriota</taxon>
        <taxon>Cyanophyceae</taxon>
        <taxon>Oscillatoriophycideae</taxon>
        <taxon>Chroococcales</taxon>
        <taxon>Aphanothecaceae</taxon>
        <taxon>Gloeothece</taxon>
        <taxon>Gloeothece verrucosa</taxon>
    </lineage>
</organism>
<protein>
    <recommendedName>
        <fullName evidence="3">Addiction module toxin RelE</fullName>
    </recommendedName>
</protein>
<evidence type="ECO:0000313" key="2">
    <source>
        <dbReference type="Proteomes" id="UP000008206"/>
    </source>
</evidence>
<proteinExistence type="predicted"/>
<dbReference type="RefSeq" id="WP_013321047.1">
    <property type="nucleotide sequence ID" value="NC_014501.1"/>
</dbReference>
<name>E0UD58_GLOV7</name>
<dbReference type="OrthoDB" id="330810at2"/>
<dbReference type="Pfam" id="PF05973">
    <property type="entry name" value="Gp49"/>
    <property type="match status" value="1"/>
</dbReference>
<dbReference type="KEGG" id="cyj:Cyan7822_0924"/>
<accession>E0UD58</accession>
<evidence type="ECO:0008006" key="3">
    <source>
        <dbReference type="Google" id="ProtNLM"/>
    </source>
</evidence>
<gene>
    <name evidence="1" type="ordered locus">Cyan7822_0924</name>
</gene>
<dbReference type="eggNOG" id="COG4683">
    <property type="taxonomic scope" value="Bacteria"/>
</dbReference>
<dbReference type="AlphaFoldDB" id="E0UD58"/>
<reference evidence="2" key="1">
    <citation type="journal article" date="2011" name="MBio">
        <title>Novel metabolic attributes of the genus Cyanothece, comprising a group of unicellular nitrogen-fixing Cyanobacteria.</title>
        <authorList>
            <person name="Bandyopadhyay A."/>
            <person name="Elvitigala T."/>
            <person name="Welsh E."/>
            <person name="Stockel J."/>
            <person name="Liberton M."/>
            <person name="Min H."/>
            <person name="Sherman L.A."/>
            <person name="Pakrasi H.B."/>
        </authorList>
    </citation>
    <scope>NUCLEOTIDE SEQUENCE [LARGE SCALE GENOMIC DNA]</scope>
    <source>
        <strain evidence="2">PCC 7822</strain>
    </source>
</reference>
<sequence>MTWNVEYTDEFGNWWNTLTEKEQNDIVGIVNLLVEKGTDLPFPYSSGINNSKYSQMRELRVQSSGKPLRIFYAFDPRRTAILLIGGDKTGNDRFYEQYIPIADQLYQIYLQELEQEGLI</sequence>
<keyword evidence="2" id="KW-1185">Reference proteome</keyword>
<dbReference type="EMBL" id="CP002198">
    <property type="protein sequence ID" value="ADN12938.1"/>
    <property type="molecule type" value="Genomic_DNA"/>
</dbReference>
<dbReference type="Proteomes" id="UP000008206">
    <property type="component" value="Chromosome"/>
</dbReference>
<dbReference type="HOGENOM" id="CLU_107454_1_1_3"/>
<dbReference type="InterPro" id="IPR009241">
    <property type="entry name" value="HigB-like"/>
</dbReference>
<evidence type="ECO:0000313" key="1">
    <source>
        <dbReference type="EMBL" id="ADN12938.1"/>
    </source>
</evidence>
<dbReference type="STRING" id="497965.Cyan7822_0924"/>